<keyword evidence="2" id="KW-1185">Reference proteome</keyword>
<accession>A0A239P6Q9</accession>
<protein>
    <submittedName>
        <fullName evidence="1">Uncharacterized protein</fullName>
    </submittedName>
</protein>
<sequence length="114" mass="12143">MVGRELEIDQVSLTGAVLRMREPVDLFGQHADALLQAVAGGERSAWGIGVIGMAMDQVNERLSQACGHLHSNLCEIGTSIQAMADQAHAAELADVAAIRAVGQNLDPPTRWRSV</sequence>
<dbReference type="RefSeq" id="WP_089213239.1">
    <property type="nucleotide sequence ID" value="NZ_FZOD01000087.1"/>
</dbReference>
<dbReference type="EMBL" id="FZOD01000087">
    <property type="protein sequence ID" value="SNT62029.1"/>
    <property type="molecule type" value="Genomic_DNA"/>
</dbReference>
<evidence type="ECO:0000313" key="2">
    <source>
        <dbReference type="Proteomes" id="UP000198282"/>
    </source>
</evidence>
<evidence type="ECO:0000313" key="1">
    <source>
        <dbReference type="EMBL" id="SNT62029.1"/>
    </source>
</evidence>
<dbReference type="Proteomes" id="UP000198282">
    <property type="component" value="Unassembled WGS sequence"/>
</dbReference>
<name>A0A239P6Q9_9ACTN</name>
<reference evidence="1 2" key="1">
    <citation type="submission" date="2017-06" db="EMBL/GenBank/DDBJ databases">
        <authorList>
            <person name="Kim H.J."/>
            <person name="Triplett B.A."/>
        </authorList>
    </citation>
    <scope>NUCLEOTIDE SEQUENCE [LARGE SCALE GENOMIC DNA]</scope>
    <source>
        <strain evidence="1 2">CGMCC 4.2132</strain>
    </source>
</reference>
<gene>
    <name evidence="1" type="ORF">SAMN05216276_108711</name>
</gene>
<organism evidence="1 2">
    <name type="scientific">Streptosporangium subroseum</name>
    <dbReference type="NCBI Taxonomy" id="106412"/>
    <lineage>
        <taxon>Bacteria</taxon>
        <taxon>Bacillati</taxon>
        <taxon>Actinomycetota</taxon>
        <taxon>Actinomycetes</taxon>
        <taxon>Streptosporangiales</taxon>
        <taxon>Streptosporangiaceae</taxon>
        <taxon>Streptosporangium</taxon>
    </lineage>
</organism>
<proteinExistence type="predicted"/>
<dbReference type="AlphaFoldDB" id="A0A239P6Q9"/>
<dbReference type="OrthoDB" id="3542264at2"/>